<comment type="caution">
    <text evidence="1">The sequence shown here is derived from an EMBL/GenBank/DDBJ whole genome shotgun (WGS) entry which is preliminary data.</text>
</comment>
<proteinExistence type="predicted"/>
<dbReference type="RefSeq" id="WP_263531205.1">
    <property type="nucleotide sequence ID" value="NZ_JAOVZB010000006.1"/>
</dbReference>
<name>A0ABT2YVD1_9GAMM</name>
<dbReference type="EMBL" id="JAOVZB010000006">
    <property type="protein sequence ID" value="MCV2403823.1"/>
    <property type="molecule type" value="Genomic_DNA"/>
</dbReference>
<dbReference type="Proteomes" id="UP001209713">
    <property type="component" value="Unassembled WGS sequence"/>
</dbReference>
<organism evidence="1 2">
    <name type="scientific">Marinomonas sargassi</name>
    <dbReference type="NCBI Taxonomy" id="2984494"/>
    <lineage>
        <taxon>Bacteria</taxon>
        <taxon>Pseudomonadati</taxon>
        <taxon>Pseudomonadota</taxon>
        <taxon>Gammaproteobacteria</taxon>
        <taxon>Oceanospirillales</taxon>
        <taxon>Oceanospirillaceae</taxon>
        <taxon>Marinomonas</taxon>
    </lineage>
</organism>
<accession>A0ABT2YVD1</accession>
<sequence length="124" mass="14426">MQTDIEIYTLSCPTEKTIGWLESIFTIKDKINQSKLCTKLIGIFNDHEIEITLLEQAAGKAFTSIWFDSDKTPWENDADCAKQAFAYLNCEIRCNLQGWEEEADQDPDQWWRINTKGEGPFIWK</sequence>
<evidence type="ECO:0000313" key="2">
    <source>
        <dbReference type="Proteomes" id="UP001209713"/>
    </source>
</evidence>
<evidence type="ECO:0000313" key="1">
    <source>
        <dbReference type="EMBL" id="MCV2403823.1"/>
    </source>
</evidence>
<gene>
    <name evidence="1" type="ORF">OFY17_13200</name>
</gene>
<keyword evidence="2" id="KW-1185">Reference proteome</keyword>
<protein>
    <submittedName>
        <fullName evidence="1">Uncharacterized protein</fullName>
    </submittedName>
</protein>
<reference evidence="1 2" key="1">
    <citation type="submission" date="2022-10" db="EMBL/GenBank/DDBJ databases">
        <title>Marinomonas transparenta sp. nov. and Marinomonas sargassi sp. nov., isolated from marine alga (Sargassum natans (L.) Gaillon).</title>
        <authorList>
            <person name="Wang Y."/>
        </authorList>
    </citation>
    <scope>NUCLEOTIDE SEQUENCE [LARGE SCALE GENOMIC DNA]</scope>
    <source>
        <strain evidence="1 2">C2222</strain>
    </source>
</reference>